<feature type="compositionally biased region" description="Gly residues" evidence="1">
    <location>
        <begin position="579"/>
        <end position="588"/>
    </location>
</feature>
<feature type="compositionally biased region" description="Pro residues" evidence="1">
    <location>
        <begin position="398"/>
        <end position="414"/>
    </location>
</feature>
<gene>
    <name evidence="3" type="ORF">P170DRAFT_439485</name>
</gene>
<feature type="compositionally biased region" description="Gly residues" evidence="1">
    <location>
        <begin position="638"/>
        <end position="651"/>
    </location>
</feature>
<reference evidence="3 4" key="1">
    <citation type="submission" date="2016-12" db="EMBL/GenBank/DDBJ databases">
        <title>The genomes of Aspergillus section Nigri reveals drivers in fungal speciation.</title>
        <authorList>
            <consortium name="DOE Joint Genome Institute"/>
            <person name="Vesth T.C."/>
            <person name="Nybo J."/>
            <person name="Theobald S."/>
            <person name="Brandl J."/>
            <person name="Frisvad J.C."/>
            <person name="Nielsen K.F."/>
            <person name="Lyhne E.K."/>
            <person name="Kogle M.E."/>
            <person name="Kuo A."/>
            <person name="Riley R."/>
            <person name="Clum A."/>
            <person name="Nolan M."/>
            <person name="Lipzen A."/>
            <person name="Salamov A."/>
            <person name="Henrissat B."/>
            <person name="Wiebenga A."/>
            <person name="De Vries R.P."/>
            <person name="Grigoriev I.V."/>
            <person name="Mortensen U.H."/>
            <person name="Andersen M.R."/>
            <person name="Baker S.E."/>
        </authorList>
    </citation>
    <scope>NUCLEOTIDE SEQUENCE [LARGE SCALE GENOMIC DNA]</scope>
    <source>
        <strain evidence="3 4">IBT 23096</strain>
    </source>
</reference>
<dbReference type="Proteomes" id="UP000234275">
    <property type="component" value="Unassembled WGS sequence"/>
</dbReference>
<feature type="region of interest" description="Disordered" evidence="1">
    <location>
        <begin position="385"/>
        <end position="419"/>
    </location>
</feature>
<protein>
    <submittedName>
        <fullName evidence="3">Putative CUE domain protein</fullName>
    </submittedName>
</protein>
<dbReference type="CDD" id="cd14364">
    <property type="entry name" value="CUE_ASCC2"/>
    <property type="match status" value="1"/>
</dbReference>
<feature type="domain" description="CUE" evidence="2">
    <location>
        <begin position="332"/>
        <end position="375"/>
    </location>
</feature>
<evidence type="ECO:0000259" key="2">
    <source>
        <dbReference type="PROSITE" id="PS51140"/>
    </source>
</evidence>
<dbReference type="OrthoDB" id="5577209at2759"/>
<evidence type="ECO:0000313" key="3">
    <source>
        <dbReference type="EMBL" id="PLB45763.1"/>
    </source>
</evidence>
<dbReference type="InterPro" id="IPR041800">
    <property type="entry name" value="ASCC2_CUE"/>
</dbReference>
<dbReference type="Pfam" id="PF02845">
    <property type="entry name" value="CUE"/>
    <property type="match status" value="1"/>
</dbReference>
<dbReference type="EMBL" id="MSFO01000007">
    <property type="protein sequence ID" value="PLB45763.1"/>
    <property type="molecule type" value="Genomic_DNA"/>
</dbReference>
<dbReference type="AlphaFoldDB" id="A0A2I2FYP9"/>
<organism evidence="3 4">
    <name type="scientific">Aspergillus steynii IBT 23096</name>
    <dbReference type="NCBI Taxonomy" id="1392250"/>
    <lineage>
        <taxon>Eukaryota</taxon>
        <taxon>Fungi</taxon>
        <taxon>Dikarya</taxon>
        <taxon>Ascomycota</taxon>
        <taxon>Pezizomycotina</taxon>
        <taxon>Eurotiomycetes</taxon>
        <taxon>Eurotiomycetidae</taxon>
        <taxon>Eurotiales</taxon>
        <taxon>Aspergillaceae</taxon>
        <taxon>Aspergillus</taxon>
        <taxon>Aspergillus subgen. Circumdati</taxon>
    </lineage>
</organism>
<keyword evidence="4" id="KW-1185">Reference proteome</keyword>
<evidence type="ECO:0000313" key="4">
    <source>
        <dbReference type="Proteomes" id="UP000234275"/>
    </source>
</evidence>
<dbReference type="PANTHER" id="PTHR21494:SF0">
    <property type="entry name" value="ACTIVATING SIGNAL COINTEGRATOR 1 COMPLEX SUBUNIT 2"/>
    <property type="match status" value="1"/>
</dbReference>
<dbReference type="SMART" id="SM00546">
    <property type="entry name" value="CUE"/>
    <property type="match status" value="1"/>
</dbReference>
<dbReference type="Gene3D" id="1.10.8.10">
    <property type="entry name" value="DNA helicase RuvA subunit, C-terminal domain"/>
    <property type="match status" value="1"/>
</dbReference>
<dbReference type="InterPro" id="IPR052586">
    <property type="entry name" value="ASCC2"/>
</dbReference>
<dbReference type="InterPro" id="IPR009060">
    <property type="entry name" value="UBA-like_sf"/>
</dbReference>
<dbReference type="SUPFAM" id="SSF46934">
    <property type="entry name" value="UBA-like"/>
    <property type="match status" value="1"/>
</dbReference>
<feature type="compositionally biased region" description="Basic residues" evidence="1">
    <location>
        <begin position="676"/>
        <end position="690"/>
    </location>
</feature>
<comment type="caution">
    <text evidence="3">The sequence shown here is derived from an EMBL/GenBank/DDBJ whole genome shotgun (WGS) entry which is preliminary data.</text>
</comment>
<dbReference type="RefSeq" id="XP_024701065.1">
    <property type="nucleotide sequence ID" value="XM_024849845.1"/>
</dbReference>
<proteinExistence type="predicted"/>
<evidence type="ECO:0000256" key="1">
    <source>
        <dbReference type="SAM" id="MobiDB-lite"/>
    </source>
</evidence>
<feature type="compositionally biased region" description="Polar residues" evidence="1">
    <location>
        <begin position="653"/>
        <end position="665"/>
    </location>
</feature>
<dbReference type="PROSITE" id="PS51140">
    <property type="entry name" value="CUE"/>
    <property type="match status" value="1"/>
</dbReference>
<dbReference type="PANTHER" id="PTHR21494">
    <property type="entry name" value="ACTIVATING SIGNAL COINTEGRATOR 1 COMPLEX SUBUNIT 2 ASC-1 COMPLEX SUBUNIT P100"/>
    <property type="match status" value="1"/>
</dbReference>
<name>A0A2I2FYP9_9EURO</name>
<sequence length="697" mass="75256">MANWPPLAPVPPPEVQSAIPSQEWELYIDAWVLLLGLRIEASDAQFRNLAPNDESAVSFLTSFYALLSAPGTPGLHAGTKAKTLRKLSFLLTRRYLLELAGSPAELLEWKYLGSLSCCYPSSSAAKKLLSDVWNKHEPTISSSLEKAKSTIIKQLSIMNAAKSSGIMSDIRTLTILVSALPQSGPTLMAGADYLDTFSDAYQAHRRDDIRRVLVANIYVGLVSLLKGPQPNLSLLLDQLFSLKASAGAGNSQTKKEATLLSDVICSSDLLVRLERYLLSHPQKRGQDLVSSLRAYQADSKVFHHRYQKQKKNVDKGKGRASDLPRPEELHIHKMSLVTQVQDLFPDLGSGYIVRLLDQFDDNPETVVAHLLDDSIPSHLQTLDKSEQLPTTSSTIPHDPLPPKSTPPSATPEPIPTRKNVFDSDIDLAELARSDGGGKLHFGGPDPNLTTETVLNDRSQHATNKAAILSALATFDSDDDERDDTYDVADVGGTVDAATTNTDADADARKTAEDLDLTLFRAYKANSALFARDSATRRSQPRASLKRETGMTDEAIEGWAVMLTRDPKRLARLEDKTSFAGGGGGGPGGAIAQPELRPTAYRKPGPKGDDDESEPDEPSGSTSRGRGGSTRGRGRGGGRRGGGGNRRGGGASGDQSSNNNGNTAASRQRKEENKSSRANHNRRQQRAKKVARAGGMVG</sequence>
<dbReference type="GO" id="GO:0043130">
    <property type="term" value="F:ubiquitin binding"/>
    <property type="evidence" value="ECO:0007669"/>
    <property type="project" value="InterPro"/>
</dbReference>
<feature type="region of interest" description="Disordered" evidence="1">
    <location>
        <begin position="575"/>
        <end position="697"/>
    </location>
</feature>
<dbReference type="GeneID" id="36557544"/>
<accession>A0A2I2FYP9</accession>
<dbReference type="VEuPathDB" id="FungiDB:P170DRAFT_439485"/>
<dbReference type="InterPro" id="IPR003892">
    <property type="entry name" value="CUE"/>
</dbReference>